<name>F0W4M6_9STRA</name>
<sequence length="61" mass="6611">MSSMTLDTMKPLHKSSLIGQSGAGTELGGSNGKTKRVIHAKYQVIITHVEVITLRCTWNAL</sequence>
<dbReference type="HOGENOM" id="CLU_2927379_0_0_1"/>
<dbReference type="AlphaFoldDB" id="F0W4M6"/>
<reference evidence="2" key="2">
    <citation type="submission" date="2011-02" db="EMBL/GenBank/DDBJ databases">
        <authorList>
            <person name="MacLean D."/>
        </authorList>
    </citation>
    <scope>NUCLEOTIDE SEQUENCE</scope>
</reference>
<accession>F0W4M6</accession>
<feature type="region of interest" description="Disordered" evidence="1">
    <location>
        <begin position="1"/>
        <end position="32"/>
    </location>
</feature>
<feature type="compositionally biased region" description="Gly residues" evidence="1">
    <location>
        <begin position="21"/>
        <end position="31"/>
    </location>
</feature>
<gene>
    <name evidence="2" type="primary">AlNc14C18G1847</name>
    <name evidence="2" type="ORF">ALNC14_022030</name>
</gene>
<dbReference type="EMBL" id="FR824063">
    <property type="protein sequence ID" value="CCA16060.1"/>
    <property type="molecule type" value="Genomic_DNA"/>
</dbReference>
<reference evidence="2" key="1">
    <citation type="journal article" date="2011" name="PLoS Biol.">
        <title>Gene gain and loss during evolution of obligate parasitism in the white rust pathogen of Arabidopsis thaliana.</title>
        <authorList>
            <person name="Kemen E."/>
            <person name="Gardiner A."/>
            <person name="Schultz-Larsen T."/>
            <person name="Kemen A.C."/>
            <person name="Balmuth A.L."/>
            <person name="Robert-Seilaniantz A."/>
            <person name="Bailey K."/>
            <person name="Holub E."/>
            <person name="Studholme D.J."/>
            <person name="Maclean D."/>
            <person name="Jones J.D."/>
        </authorList>
    </citation>
    <scope>NUCLEOTIDE SEQUENCE</scope>
</reference>
<proteinExistence type="predicted"/>
<protein>
    <submittedName>
        <fullName evidence="2">AlNc14C18G1847 protein</fullName>
    </submittedName>
</protein>
<evidence type="ECO:0000313" key="2">
    <source>
        <dbReference type="EMBL" id="CCA16060.1"/>
    </source>
</evidence>
<organism evidence="2">
    <name type="scientific">Albugo laibachii Nc14</name>
    <dbReference type="NCBI Taxonomy" id="890382"/>
    <lineage>
        <taxon>Eukaryota</taxon>
        <taxon>Sar</taxon>
        <taxon>Stramenopiles</taxon>
        <taxon>Oomycota</taxon>
        <taxon>Peronosporomycetes</taxon>
        <taxon>Albuginales</taxon>
        <taxon>Albuginaceae</taxon>
        <taxon>Albugo</taxon>
    </lineage>
</organism>
<evidence type="ECO:0000256" key="1">
    <source>
        <dbReference type="SAM" id="MobiDB-lite"/>
    </source>
</evidence>